<evidence type="ECO:0000313" key="2">
    <source>
        <dbReference type="Proteomes" id="UP000663193"/>
    </source>
</evidence>
<organism evidence="1 2">
    <name type="scientific">Phaeosphaeria nodorum (strain SN15 / ATCC MYA-4574 / FGSC 10173)</name>
    <name type="common">Glume blotch fungus</name>
    <name type="synonym">Parastagonospora nodorum</name>
    <dbReference type="NCBI Taxonomy" id="321614"/>
    <lineage>
        <taxon>Eukaryota</taxon>
        <taxon>Fungi</taxon>
        <taxon>Dikarya</taxon>
        <taxon>Ascomycota</taxon>
        <taxon>Pezizomycotina</taxon>
        <taxon>Dothideomycetes</taxon>
        <taxon>Pleosporomycetidae</taxon>
        <taxon>Pleosporales</taxon>
        <taxon>Pleosporineae</taxon>
        <taxon>Phaeosphaeriaceae</taxon>
        <taxon>Parastagonospora</taxon>
    </lineage>
</organism>
<protein>
    <submittedName>
        <fullName evidence="1">Uncharacterized protein</fullName>
    </submittedName>
</protein>
<dbReference type="VEuPathDB" id="FungiDB:JI435_427300"/>
<sequence>MDLKIILSDNYQADPGTSKSTPSTHRCGRCRHFIAIDEFKNKRRTFRGIERKLRLNCISCSAKAESGSGLDIIQQKLSEITVGTEHEPAKDISPLASICASLNLHVDLLNYNDIPPNDTPLSRFAHATTVFALATILLIVKKRWRPVRHVFCMRADFFREINIIIDQVKRGKLLPWQPFWQWFELFEARTFNIWNTKMQRYATGYAINKLEVFGLIRQLCDELGNIANSRLEWARLEMNQACMEMGVLDREDELEKHMVMVTDVIVQDCKDRGSLLLFEVLTKKVLDGRKFSMHWVLDTWID</sequence>
<accession>A0A7U2ERE1</accession>
<keyword evidence="2" id="KW-1185">Reference proteome</keyword>
<dbReference type="EMBL" id="CP069024">
    <property type="protein sequence ID" value="QRC91675.1"/>
    <property type="molecule type" value="Genomic_DNA"/>
</dbReference>
<dbReference type="AlphaFoldDB" id="A0A7U2ERE1"/>
<evidence type="ECO:0000313" key="1">
    <source>
        <dbReference type="EMBL" id="QRC91675.1"/>
    </source>
</evidence>
<name>A0A7U2ERE1_PHANO</name>
<reference evidence="2" key="1">
    <citation type="journal article" date="2021" name="BMC Genomics">
        <title>Chromosome-level genome assembly and manually-curated proteome of model necrotroph Parastagonospora nodorum Sn15 reveals a genome-wide trove of candidate effector homologs, and redundancy of virulence-related functions within an accessory chromosome.</title>
        <authorList>
            <person name="Bertazzoni S."/>
            <person name="Jones D.A.B."/>
            <person name="Phan H.T."/>
            <person name="Tan K.-C."/>
            <person name="Hane J.K."/>
        </authorList>
    </citation>
    <scope>NUCLEOTIDE SEQUENCE [LARGE SCALE GENOMIC DNA]</scope>
    <source>
        <strain evidence="2">SN15 / ATCC MYA-4574 / FGSC 10173)</strain>
    </source>
</reference>
<dbReference type="Proteomes" id="UP000663193">
    <property type="component" value="Chromosome 2"/>
</dbReference>
<gene>
    <name evidence="1" type="ORF">JI435_427300</name>
</gene>
<proteinExistence type="predicted"/>